<evidence type="ECO:0000313" key="2">
    <source>
        <dbReference type="EMBL" id="KAK0640668.1"/>
    </source>
</evidence>
<proteinExistence type="predicted"/>
<dbReference type="AlphaFoldDB" id="A0AA39XUU9"/>
<feature type="domain" description="Heterokaryon incompatibility" evidence="1">
    <location>
        <begin position="45"/>
        <end position="139"/>
    </location>
</feature>
<dbReference type="InterPro" id="IPR052895">
    <property type="entry name" value="HetReg/Transcr_Mod"/>
</dbReference>
<dbReference type="Proteomes" id="UP001174936">
    <property type="component" value="Unassembled WGS sequence"/>
</dbReference>
<sequence length="143" mass="16074">MADYEYSPLSNGQIRLLSIDPALDPPDHPISCRLVTTELRTGLSYRALSYVWGPPHPEAEIRLDGHPVTVRANLAAILQAIRSTCRATYLWIDAICVNQKHNEEKAEQVAVMADIYYQAEEVLMWLGPSNETTKADMAMFRSV</sequence>
<dbReference type="EMBL" id="JAULSV010000006">
    <property type="protein sequence ID" value="KAK0640668.1"/>
    <property type="molecule type" value="Genomic_DNA"/>
</dbReference>
<evidence type="ECO:0000259" key="1">
    <source>
        <dbReference type="Pfam" id="PF06985"/>
    </source>
</evidence>
<gene>
    <name evidence="2" type="ORF">B0T16DRAFT_335589</name>
</gene>
<evidence type="ECO:0000313" key="3">
    <source>
        <dbReference type="Proteomes" id="UP001174936"/>
    </source>
</evidence>
<protein>
    <submittedName>
        <fullName evidence="2">Heterokaryon incompatibility protein-domain-containing protein</fullName>
    </submittedName>
</protein>
<dbReference type="InterPro" id="IPR010730">
    <property type="entry name" value="HET"/>
</dbReference>
<feature type="non-terminal residue" evidence="2">
    <location>
        <position position="143"/>
    </location>
</feature>
<keyword evidence="3" id="KW-1185">Reference proteome</keyword>
<reference evidence="2" key="1">
    <citation type="submission" date="2023-06" db="EMBL/GenBank/DDBJ databases">
        <title>Genome-scale phylogeny and comparative genomics of the fungal order Sordariales.</title>
        <authorList>
            <consortium name="Lawrence Berkeley National Laboratory"/>
            <person name="Hensen N."/>
            <person name="Bonometti L."/>
            <person name="Westerberg I."/>
            <person name="Brannstrom I.O."/>
            <person name="Guillou S."/>
            <person name="Cros-Aarteil S."/>
            <person name="Calhoun S."/>
            <person name="Haridas S."/>
            <person name="Kuo A."/>
            <person name="Mondo S."/>
            <person name="Pangilinan J."/>
            <person name="Riley R."/>
            <person name="Labutti K."/>
            <person name="Andreopoulos B."/>
            <person name="Lipzen A."/>
            <person name="Chen C."/>
            <person name="Yanf M."/>
            <person name="Daum C."/>
            <person name="Ng V."/>
            <person name="Clum A."/>
            <person name="Steindorff A."/>
            <person name="Ohm R."/>
            <person name="Martin F."/>
            <person name="Silar P."/>
            <person name="Natvig D."/>
            <person name="Lalanne C."/>
            <person name="Gautier V."/>
            <person name="Ament-Velasquez S.L."/>
            <person name="Kruys A."/>
            <person name="Hutchinson M.I."/>
            <person name="Powell A.J."/>
            <person name="Barry K."/>
            <person name="Miller A.N."/>
            <person name="Grigoriev I.V."/>
            <person name="Debuchy R."/>
            <person name="Gladieux P."/>
            <person name="Thoren M.H."/>
            <person name="Johannesson H."/>
        </authorList>
    </citation>
    <scope>NUCLEOTIDE SEQUENCE</scope>
    <source>
        <strain evidence="2">SMH2532-1</strain>
    </source>
</reference>
<dbReference type="PANTHER" id="PTHR24148:SF64">
    <property type="entry name" value="HETEROKARYON INCOMPATIBILITY DOMAIN-CONTAINING PROTEIN"/>
    <property type="match status" value="1"/>
</dbReference>
<dbReference type="Pfam" id="PF06985">
    <property type="entry name" value="HET"/>
    <property type="match status" value="1"/>
</dbReference>
<organism evidence="2 3">
    <name type="scientific">Cercophora newfieldiana</name>
    <dbReference type="NCBI Taxonomy" id="92897"/>
    <lineage>
        <taxon>Eukaryota</taxon>
        <taxon>Fungi</taxon>
        <taxon>Dikarya</taxon>
        <taxon>Ascomycota</taxon>
        <taxon>Pezizomycotina</taxon>
        <taxon>Sordariomycetes</taxon>
        <taxon>Sordariomycetidae</taxon>
        <taxon>Sordariales</taxon>
        <taxon>Lasiosphaeriaceae</taxon>
        <taxon>Cercophora</taxon>
    </lineage>
</organism>
<accession>A0AA39XUU9</accession>
<comment type="caution">
    <text evidence="2">The sequence shown here is derived from an EMBL/GenBank/DDBJ whole genome shotgun (WGS) entry which is preliminary data.</text>
</comment>
<name>A0AA39XUU9_9PEZI</name>
<dbReference type="PANTHER" id="PTHR24148">
    <property type="entry name" value="ANKYRIN REPEAT DOMAIN-CONTAINING PROTEIN 39 HOMOLOG-RELATED"/>
    <property type="match status" value="1"/>
</dbReference>